<reference evidence="13" key="1">
    <citation type="submission" date="2023-07" db="EMBL/GenBank/DDBJ databases">
        <title>Functional and genomic diversity of the sorghum phyllosphere microbiome.</title>
        <authorList>
            <person name="Shade A."/>
        </authorList>
    </citation>
    <scope>NUCLEOTIDE SEQUENCE [LARGE SCALE GENOMIC DNA]</scope>
    <source>
        <strain evidence="13">SORGH_AS_0422</strain>
    </source>
</reference>
<keyword evidence="8" id="KW-1133">Transmembrane helix</keyword>
<keyword evidence="5" id="KW-0547">Nucleotide-binding</keyword>
<evidence type="ECO:0000313" key="12">
    <source>
        <dbReference type="EMBL" id="MDT3400968.1"/>
    </source>
</evidence>
<feature type="domain" description="Signal transduction histidine kinase subgroup 2 dimerisation and phosphoacceptor" evidence="11">
    <location>
        <begin position="540"/>
        <end position="614"/>
    </location>
</feature>
<evidence type="ECO:0000256" key="5">
    <source>
        <dbReference type="ARBA" id="ARBA00022741"/>
    </source>
</evidence>
<accession>A0ABU3GMF3</accession>
<evidence type="ECO:0000256" key="8">
    <source>
        <dbReference type="SAM" id="Phobius"/>
    </source>
</evidence>
<dbReference type="GO" id="GO:0004673">
    <property type="term" value="F:protein histidine kinase activity"/>
    <property type="evidence" value="ECO:0007669"/>
    <property type="project" value="UniProtKB-EC"/>
</dbReference>
<keyword evidence="13" id="KW-1185">Reference proteome</keyword>
<evidence type="ECO:0000256" key="6">
    <source>
        <dbReference type="ARBA" id="ARBA00022777"/>
    </source>
</evidence>
<evidence type="ECO:0000256" key="3">
    <source>
        <dbReference type="ARBA" id="ARBA00022553"/>
    </source>
</evidence>
<dbReference type="Pfam" id="PF07568">
    <property type="entry name" value="HisKA_2"/>
    <property type="match status" value="1"/>
</dbReference>
<feature type="domain" description="Histidine kinase/HSP90-like ATPase" evidence="10">
    <location>
        <begin position="639"/>
        <end position="723"/>
    </location>
</feature>
<dbReference type="RefSeq" id="WP_311946712.1">
    <property type="nucleotide sequence ID" value="NZ_JAVLVU010000001.1"/>
</dbReference>
<evidence type="ECO:0000313" key="13">
    <source>
        <dbReference type="Proteomes" id="UP001258315"/>
    </source>
</evidence>
<dbReference type="Gene3D" id="3.30.565.10">
    <property type="entry name" value="Histidine kinase-like ATPase, C-terminal domain"/>
    <property type="match status" value="1"/>
</dbReference>
<feature type="chain" id="PRO_5045214661" description="histidine kinase" evidence="9">
    <location>
        <begin position="21"/>
        <end position="732"/>
    </location>
</feature>
<evidence type="ECO:0000256" key="7">
    <source>
        <dbReference type="ARBA" id="ARBA00022840"/>
    </source>
</evidence>
<evidence type="ECO:0000259" key="10">
    <source>
        <dbReference type="Pfam" id="PF02518"/>
    </source>
</evidence>
<feature type="signal peptide" evidence="9">
    <location>
        <begin position="1"/>
        <end position="20"/>
    </location>
</feature>
<dbReference type="SUPFAM" id="SSF55874">
    <property type="entry name" value="ATPase domain of HSP90 chaperone/DNA topoisomerase II/histidine kinase"/>
    <property type="match status" value="1"/>
</dbReference>
<dbReference type="PANTHER" id="PTHR41523">
    <property type="entry name" value="TWO-COMPONENT SYSTEM SENSOR PROTEIN"/>
    <property type="match status" value="1"/>
</dbReference>
<dbReference type="InterPro" id="IPR003594">
    <property type="entry name" value="HATPase_dom"/>
</dbReference>
<evidence type="ECO:0000259" key="11">
    <source>
        <dbReference type="Pfam" id="PF07568"/>
    </source>
</evidence>
<keyword evidence="6 12" id="KW-0418">Kinase</keyword>
<keyword evidence="8" id="KW-0472">Membrane</keyword>
<dbReference type="InterPro" id="IPR019734">
    <property type="entry name" value="TPR_rpt"/>
</dbReference>
<evidence type="ECO:0000256" key="1">
    <source>
        <dbReference type="ARBA" id="ARBA00000085"/>
    </source>
</evidence>
<dbReference type="SMART" id="SM00028">
    <property type="entry name" value="TPR"/>
    <property type="match status" value="4"/>
</dbReference>
<dbReference type="InterPro" id="IPR011990">
    <property type="entry name" value="TPR-like_helical_dom_sf"/>
</dbReference>
<feature type="transmembrane region" description="Helical" evidence="8">
    <location>
        <begin position="488"/>
        <end position="507"/>
    </location>
</feature>
<name>A0ABU3GMF3_9SPHI</name>
<evidence type="ECO:0000256" key="9">
    <source>
        <dbReference type="SAM" id="SignalP"/>
    </source>
</evidence>
<dbReference type="EC" id="2.7.13.3" evidence="2"/>
<dbReference type="InterPro" id="IPR036890">
    <property type="entry name" value="HATPase_C_sf"/>
</dbReference>
<keyword evidence="3" id="KW-0597">Phosphoprotein</keyword>
<dbReference type="EMBL" id="JAVLVU010000001">
    <property type="protein sequence ID" value="MDT3400968.1"/>
    <property type="molecule type" value="Genomic_DNA"/>
</dbReference>
<comment type="catalytic activity">
    <reaction evidence="1">
        <text>ATP + protein L-histidine = ADP + protein N-phospho-L-histidine.</text>
        <dbReference type="EC" id="2.7.13.3"/>
    </reaction>
</comment>
<dbReference type="SUPFAM" id="SSF48452">
    <property type="entry name" value="TPR-like"/>
    <property type="match status" value="2"/>
</dbReference>
<evidence type="ECO:0000256" key="2">
    <source>
        <dbReference type="ARBA" id="ARBA00012438"/>
    </source>
</evidence>
<gene>
    <name evidence="12" type="ORF">QE417_000040</name>
</gene>
<comment type="caution">
    <text evidence="12">The sequence shown here is derived from an EMBL/GenBank/DDBJ whole genome shotgun (WGS) entry which is preliminary data.</text>
</comment>
<keyword evidence="7" id="KW-0067">ATP-binding</keyword>
<dbReference type="Gene3D" id="3.30.450.20">
    <property type="entry name" value="PAS domain"/>
    <property type="match status" value="1"/>
</dbReference>
<dbReference type="InterPro" id="IPR011495">
    <property type="entry name" value="Sig_transdc_His_kin_sub2_dim/P"/>
</dbReference>
<evidence type="ECO:0000256" key="4">
    <source>
        <dbReference type="ARBA" id="ARBA00022679"/>
    </source>
</evidence>
<protein>
    <recommendedName>
        <fullName evidence="2">histidine kinase</fullName>
        <ecNumber evidence="2">2.7.13.3</ecNumber>
    </recommendedName>
</protein>
<keyword evidence="4 12" id="KW-0808">Transferase</keyword>
<dbReference type="PANTHER" id="PTHR41523:SF8">
    <property type="entry name" value="ETHYLENE RESPONSE SENSOR PROTEIN"/>
    <property type="match status" value="1"/>
</dbReference>
<dbReference type="Pfam" id="PF02518">
    <property type="entry name" value="HATPase_c"/>
    <property type="match status" value="1"/>
</dbReference>
<organism evidence="12 13">
    <name type="scientific">Mucilaginibacter terrae</name>
    <dbReference type="NCBI Taxonomy" id="1955052"/>
    <lineage>
        <taxon>Bacteria</taxon>
        <taxon>Pseudomonadati</taxon>
        <taxon>Bacteroidota</taxon>
        <taxon>Sphingobacteriia</taxon>
        <taxon>Sphingobacteriales</taxon>
        <taxon>Sphingobacteriaceae</taxon>
        <taxon>Mucilaginibacter</taxon>
    </lineage>
</organism>
<keyword evidence="9" id="KW-0732">Signal</keyword>
<dbReference type="Proteomes" id="UP001258315">
    <property type="component" value="Unassembled WGS sequence"/>
</dbReference>
<proteinExistence type="predicted"/>
<keyword evidence="8" id="KW-0812">Transmembrane</keyword>
<sequence length="732" mass="84697">MPNKLLQLILLLALSRAGYAQMYGPPYAKQLKKELSASHNDSTRVRLLYNLGEYYFIKTEPTENINQFNRAIDYFNQALTLSEKLKLTKNYNSHSILCRLGDIAYLQHKDAQGSAYYKKAVDFYTLTHDYEKAGDTYAKLAYNTALIGRPTESFRYWKNAQYYFTKANNIEKKLDAQVKFAMTYLMLSNSDSVKILCERLINDHQNSKHKAIGLAYRAMAKYYRYKANFNKALYYAFESENWTLKTGGDIKELHSVYGEFAQIYQALGQTDKSIVYYKKTLELRNKLLMRQDYIFRTAGFLIQQLIKKNKQAEGLAYLKKLELDYGPVGDAARINIAQAKAYCFDALKQYKLAEKYYKEVVDFYSNKDAEIYYIALFDFCKFLVAKKDYDKAATYLSKTTTDTGNVERVKDLQLLLYKVDSAQHNYHSAVKHLLRFQVMNDSIFNATKNKQIEELNIKYETEQQLKNISALKKETQLQRDRVNQADKIKNLVIICVVILLLFVLVLYHNYRLNKRNNLVISRKNQTLNQLITEKEWLLKEVHHRVKNNLQIVMGLLQRQSSFIDNEQALAAIRDSEHRMHSIALIHQKLYQSESYMVVNMVDYINELVDYLKESFDLGNRITFEKQIDELNFGVSVAVPIGLILNEAITNAIKYAFGHQQQCGIHLILKQTGENDYLLQIADNGEGLPPGFDLDQANSMGFNLIRGLCKQIGGKLDISNQNGVVLKTSFHLS</sequence>
<dbReference type="Gene3D" id="1.25.40.10">
    <property type="entry name" value="Tetratricopeptide repeat domain"/>
    <property type="match status" value="2"/>
</dbReference>
<dbReference type="Pfam" id="PF13181">
    <property type="entry name" value="TPR_8"/>
    <property type="match status" value="1"/>
</dbReference>